<feature type="transmembrane region" description="Helical" evidence="1">
    <location>
        <begin position="62"/>
        <end position="83"/>
    </location>
</feature>
<keyword evidence="1" id="KW-0812">Transmembrane</keyword>
<evidence type="ECO:0000313" key="2">
    <source>
        <dbReference type="EMBL" id="MEA5518928.1"/>
    </source>
</evidence>
<name>A0ABU5TWL4_9CYAN</name>
<accession>A0ABU5TWL4</accession>
<comment type="caution">
    <text evidence="2">The sequence shown here is derived from an EMBL/GenBank/DDBJ whole genome shotgun (WGS) entry which is preliminary data.</text>
</comment>
<keyword evidence="3" id="KW-1185">Reference proteome</keyword>
<keyword evidence="1" id="KW-0472">Membrane</keyword>
<evidence type="ECO:0000256" key="1">
    <source>
        <dbReference type="SAM" id="Phobius"/>
    </source>
</evidence>
<keyword evidence="1" id="KW-1133">Transmembrane helix</keyword>
<evidence type="ECO:0000313" key="3">
    <source>
        <dbReference type="Proteomes" id="UP001301728"/>
    </source>
</evidence>
<dbReference type="EMBL" id="JAYGHT010000018">
    <property type="protein sequence ID" value="MEA5518928.1"/>
    <property type="molecule type" value="Genomic_DNA"/>
</dbReference>
<dbReference type="Proteomes" id="UP001301728">
    <property type="component" value="Unassembled WGS sequence"/>
</dbReference>
<gene>
    <name evidence="2" type="ORF">VB854_08205</name>
</gene>
<organism evidence="2 3">
    <name type="scientific">Limnoraphis robusta CCNP1315</name>
    <dbReference type="NCBI Taxonomy" id="3110306"/>
    <lineage>
        <taxon>Bacteria</taxon>
        <taxon>Bacillati</taxon>
        <taxon>Cyanobacteriota</taxon>
        <taxon>Cyanophyceae</taxon>
        <taxon>Oscillatoriophycideae</taxon>
        <taxon>Oscillatoriales</taxon>
        <taxon>Sirenicapillariaceae</taxon>
        <taxon>Limnoraphis</taxon>
    </lineage>
</organism>
<proteinExistence type="predicted"/>
<sequence length="159" mass="18167">MPQPKGKINKKISSVSKKQKKNSFNLTVNQKILITLGLLSLLAVFLVRKAYIEFTEQSRIGMAFWISFLILLSIILLISYLVVDSQIDRLQEYEYAKETLSKNPTDIQLRKAALEAGRKYYASLRGGYTTDADERAIANDLSIYMNLENQQLGRNKTEK</sequence>
<dbReference type="RefSeq" id="WP_323275789.1">
    <property type="nucleotide sequence ID" value="NZ_JAYGHT010000018.1"/>
</dbReference>
<reference evidence="2 3" key="1">
    <citation type="submission" date="2023-12" db="EMBL/GenBank/DDBJ databases">
        <title>Baltic Sea Cyanobacteria.</title>
        <authorList>
            <person name="Delbaje E."/>
            <person name="Fewer D.P."/>
            <person name="Shishido T.K."/>
        </authorList>
    </citation>
    <scope>NUCLEOTIDE SEQUENCE [LARGE SCALE GENOMIC DNA]</scope>
    <source>
        <strain evidence="2 3">CCNP 1315</strain>
    </source>
</reference>
<protein>
    <submittedName>
        <fullName evidence="2">Uncharacterized protein</fullName>
    </submittedName>
</protein>